<dbReference type="CDD" id="cd02241">
    <property type="entry name" value="cupin_OxOx"/>
    <property type="match status" value="1"/>
</dbReference>
<keyword evidence="5 7" id="KW-0479">Metal-binding</keyword>
<feature type="binding site" evidence="7">
    <location>
        <position position="381"/>
    </location>
    <ligand>
        <name>oxalate</name>
        <dbReference type="ChEBI" id="CHEBI:30623"/>
    </ligand>
</feature>
<dbReference type="Pfam" id="PF00190">
    <property type="entry name" value="Cupin_1"/>
    <property type="match status" value="1"/>
</dbReference>
<dbReference type="AlphaFoldDB" id="A0A3S4NUL7"/>
<feature type="binding site" evidence="8">
    <location>
        <position position="374"/>
    </location>
    <ligand>
        <name>Mn(2+)</name>
        <dbReference type="ChEBI" id="CHEBI:29035"/>
    </ligand>
</feature>
<keyword evidence="6 7" id="KW-0464">Manganese</keyword>
<dbReference type="InterPro" id="IPR014710">
    <property type="entry name" value="RmlC-like_jellyroll"/>
</dbReference>
<name>A0A3S4NUL7_9MAGN</name>
<evidence type="ECO:0000256" key="7">
    <source>
        <dbReference type="PIRSR" id="PIRSR601929-1"/>
    </source>
</evidence>
<dbReference type="PRINTS" id="PR00325">
    <property type="entry name" value="GERMIN"/>
</dbReference>
<feature type="binding site" evidence="8">
    <location>
        <position position="381"/>
    </location>
    <ligand>
        <name>Mn(2+)</name>
        <dbReference type="ChEBI" id="CHEBI:29035"/>
    </ligand>
</feature>
<dbReference type="SUPFAM" id="SSF51182">
    <property type="entry name" value="RmlC-like cupins"/>
    <property type="match status" value="1"/>
</dbReference>
<evidence type="ECO:0000256" key="5">
    <source>
        <dbReference type="ARBA" id="ARBA00022723"/>
    </source>
</evidence>
<comment type="similarity">
    <text evidence="2">Belongs to the germin family.</text>
</comment>
<proteinExistence type="inferred from homology"/>
<evidence type="ECO:0000313" key="11">
    <source>
        <dbReference type="Proteomes" id="UP000283530"/>
    </source>
</evidence>
<evidence type="ECO:0000256" key="1">
    <source>
        <dbReference type="ARBA" id="ARBA00004271"/>
    </source>
</evidence>
<dbReference type="GO" id="GO:0030145">
    <property type="term" value="F:manganese ion binding"/>
    <property type="evidence" value="ECO:0007669"/>
    <property type="project" value="InterPro"/>
</dbReference>
<evidence type="ECO:0000256" key="3">
    <source>
        <dbReference type="ARBA" id="ARBA00022523"/>
    </source>
</evidence>
<reference evidence="10 11" key="1">
    <citation type="journal article" date="2019" name="Nat. Plants">
        <title>Stout camphor tree genome fills gaps in understanding of flowering plant genome evolution.</title>
        <authorList>
            <person name="Chaw S.M."/>
            <person name="Liu Y.C."/>
            <person name="Wu Y.W."/>
            <person name="Wang H.Y."/>
            <person name="Lin C.I."/>
            <person name="Wu C.S."/>
            <person name="Ke H.M."/>
            <person name="Chang L.Y."/>
            <person name="Hsu C.Y."/>
            <person name="Yang H.T."/>
            <person name="Sudianto E."/>
            <person name="Hsu M.H."/>
            <person name="Wu K.P."/>
            <person name="Wang L.N."/>
            <person name="Leebens-Mack J.H."/>
            <person name="Tsai I.J."/>
        </authorList>
    </citation>
    <scope>NUCLEOTIDE SEQUENCE [LARGE SCALE GENOMIC DNA]</scope>
    <source>
        <strain evidence="11">cv. Chaw 1501</strain>
        <tissue evidence="10">Young leaves</tissue>
    </source>
</reference>
<evidence type="ECO:0000256" key="2">
    <source>
        <dbReference type="ARBA" id="ARBA00007456"/>
    </source>
</evidence>
<dbReference type="OrthoDB" id="1921208at2759"/>
<evidence type="ECO:0000256" key="6">
    <source>
        <dbReference type="ARBA" id="ARBA00023211"/>
    </source>
</evidence>
<keyword evidence="4" id="KW-0964">Secreted</keyword>
<comment type="caution">
    <text evidence="10">The sequence shown here is derived from an EMBL/GenBank/DDBJ whole genome shotgun (WGS) entry which is preliminary data.</text>
</comment>
<comment type="subcellular location">
    <subcellularLocation>
        <location evidence="1">Secreted</location>
        <location evidence="1">Extracellular space</location>
        <location evidence="1">Apoplast</location>
    </subcellularLocation>
</comment>
<dbReference type="GO" id="GO:0048046">
    <property type="term" value="C:apoplast"/>
    <property type="evidence" value="ECO:0007669"/>
    <property type="project" value="UniProtKB-SubCell"/>
</dbReference>
<feature type="binding site" evidence="8">
    <location>
        <position position="376"/>
    </location>
    <ligand>
        <name>Mn(2+)</name>
        <dbReference type="ChEBI" id="CHEBI:29035"/>
    </ligand>
</feature>
<keyword evidence="11" id="KW-1185">Reference proteome</keyword>
<accession>A0A3S4NUL7</accession>
<feature type="binding site" evidence="8">
    <location>
        <position position="423"/>
    </location>
    <ligand>
        <name>Mn(2+)</name>
        <dbReference type="ChEBI" id="CHEBI:29035"/>
    </ligand>
</feature>
<gene>
    <name evidence="10" type="ORF">CKAN_01056700</name>
</gene>
<dbReference type="InterPro" id="IPR006045">
    <property type="entry name" value="Cupin_1"/>
</dbReference>
<keyword evidence="3" id="KW-0052">Apoplast</keyword>
<evidence type="ECO:0000256" key="8">
    <source>
        <dbReference type="PIRSR" id="PIRSR601929-2"/>
    </source>
</evidence>
<dbReference type="InterPro" id="IPR001929">
    <property type="entry name" value="Germin"/>
</dbReference>
<sequence>MGCLLCVHPELSLEIINYFLVHLEGFSQNIVGNWRFRSKYGVSNGDYSWILTAETGNSYSRCVANIGLEVDEVYWKDKHITLIEDLGYKCIIVLVGKDKADVERPFEDSNQRDPKSVESRYLVYKGIGHIEPNFVHCVARIEGLSSQNPGAITISSSIYGSNPFLANALQVEKKVLTVETCNGYSRCMSNIGLEVNEAYWEDEHISHVEDLAYESIIVLVGEDKAHVERPFDHRQYLRGTRALARISSEMSGFDPNTDNGDYSWVLTAETGNSYNRCVTNIGLEVNEVYWKDEHISLVKDLGYQVFLNGRACKDPKLVKADDFHFERLDKPANTSNIVGSKVTIVFVDQIAGLNTLGISLASIDFAPYRENPPHTHPCAIEILTVLERTIYVGFVLSNQNNNTLITKVFNKDDVFVFPIGLIHFQANIGHTPAVVIAVLSSQNPSVITIVNFVFGSNATDLPQDSRQGLPSGQQSN</sequence>
<feature type="binding site" evidence="7">
    <location>
        <position position="371"/>
    </location>
    <ligand>
        <name>oxalate</name>
        <dbReference type="ChEBI" id="CHEBI:30623"/>
    </ligand>
</feature>
<organism evidence="10 11">
    <name type="scientific">Cinnamomum micranthum f. kanehirae</name>
    <dbReference type="NCBI Taxonomy" id="337451"/>
    <lineage>
        <taxon>Eukaryota</taxon>
        <taxon>Viridiplantae</taxon>
        <taxon>Streptophyta</taxon>
        <taxon>Embryophyta</taxon>
        <taxon>Tracheophyta</taxon>
        <taxon>Spermatophyta</taxon>
        <taxon>Magnoliopsida</taxon>
        <taxon>Magnoliidae</taxon>
        <taxon>Laurales</taxon>
        <taxon>Lauraceae</taxon>
        <taxon>Cinnamomum</taxon>
    </lineage>
</organism>
<dbReference type="InterPro" id="IPR011051">
    <property type="entry name" value="RmlC_Cupin_sf"/>
</dbReference>
<dbReference type="SMART" id="SM00835">
    <property type="entry name" value="Cupin_1"/>
    <property type="match status" value="1"/>
</dbReference>
<dbReference type="Gene3D" id="2.60.120.10">
    <property type="entry name" value="Jelly Rolls"/>
    <property type="match status" value="1"/>
</dbReference>
<evidence type="ECO:0000259" key="9">
    <source>
        <dbReference type="SMART" id="SM00835"/>
    </source>
</evidence>
<feature type="domain" description="Cupin type-1" evidence="9">
    <location>
        <begin position="326"/>
        <end position="467"/>
    </location>
</feature>
<protein>
    <submittedName>
        <fullName evidence="10">Putative germin-like protein 2-1</fullName>
    </submittedName>
</protein>
<dbReference type="PANTHER" id="PTHR31238">
    <property type="entry name" value="GERMIN-LIKE PROTEIN SUBFAMILY 3 MEMBER 3"/>
    <property type="match status" value="1"/>
</dbReference>
<dbReference type="EMBL" id="QPKB01000004">
    <property type="protein sequence ID" value="RWR81863.1"/>
    <property type="molecule type" value="Genomic_DNA"/>
</dbReference>
<evidence type="ECO:0000313" key="10">
    <source>
        <dbReference type="EMBL" id="RWR81863.1"/>
    </source>
</evidence>
<dbReference type="Proteomes" id="UP000283530">
    <property type="component" value="Unassembled WGS sequence"/>
</dbReference>
<feature type="binding site" evidence="7">
    <location>
        <position position="376"/>
    </location>
    <ligand>
        <name>oxalate</name>
        <dbReference type="ChEBI" id="CHEBI:30623"/>
    </ligand>
</feature>
<evidence type="ECO:0000256" key="4">
    <source>
        <dbReference type="ARBA" id="ARBA00022525"/>
    </source>
</evidence>